<reference evidence="11 12" key="1">
    <citation type="submission" date="2020-10" db="EMBL/GenBank/DDBJ databases">
        <title>Complete genome sequence of Paludibaculum fermentans P105T, a facultatively anaerobic acidobacterium capable of dissimilatory Fe(III) reduction.</title>
        <authorList>
            <person name="Dedysh S.N."/>
            <person name="Beletsky A.V."/>
            <person name="Kulichevskaya I.S."/>
            <person name="Mardanov A.V."/>
            <person name="Ravin N.V."/>
        </authorList>
    </citation>
    <scope>NUCLEOTIDE SEQUENCE [LARGE SCALE GENOMIC DNA]</scope>
    <source>
        <strain evidence="11 12">P105</strain>
    </source>
</reference>
<comment type="subcellular location">
    <subcellularLocation>
        <location evidence="1">Cell inner membrane</location>
        <topology evidence="1">Multi-pass membrane protein</topology>
    </subcellularLocation>
    <subcellularLocation>
        <location evidence="9">Cell membrane</location>
        <topology evidence="9">Multi-pass membrane protein</topology>
    </subcellularLocation>
</comment>
<feature type="transmembrane region" description="Helical" evidence="9">
    <location>
        <begin position="167"/>
        <end position="186"/>
    </location>
</feature>
<keyword evidence="12" id="KW-1185">Reference proteome</keyword>
<dbReference type="RefSeq" id="WP_194447994.1">
    <property type="nucleotide sequence ID" value="NZ_CP063849.1"/>
</dbReference>
<dbReference type="Proteomes" id="UP000593892">
    <property type="component" value="Chromosome"/>
</dbReference>
<dbReference type="GO" id="GO:0015920">
    <property type="term" value="P:lipopolysaccharide transport"/>
    <property type="evidence" value="ECO:0007669"/>
    <property type="project" value="TreeGrafter"/>
</dbReference>
<evidence type="ECO:0000256" key="2">
    <source>
        <dbReference type="ARBA" id="ARBA00007783"/>
    </source>
</evidence>
<evidence type="ECO:0000256" key="3">
    <source>
        <dbReference type="ARBA" id="ARBA00022448"/>
    </source>
</evidence>
<evidence type="ECO:0000256" key="1">
    <source>
        <dbReference type="ARBA" id="ARBA00004429"/>
    </source>
</evidence>
<dbReference type="AlphaFoldDB" id="A0A7S7NML4"/>
<feature type="transmembrane region" description="Helical" evidence="9">
    <location>
        <begin position="134"/>
        <end position="155"/>
    </location>
</feature>
<feature type="domain" description="ABC transmembrane type-2" evidence="10">
    <location>
        <begin position="27"/>
        <end position="245"/>
    </location>
</feature>
<keyword evidence="4 9" id="KW-1003">Cell membrane</keyword>
<keyword evidence="6 9" id="KW-0812">Transmembrane</keyword>
<keyword evidence="8 9" id="KW-0472">Membrane</keyword>
<dbReference type="GO" id="GO:0140359">
    <property type="term" value="F:ABC-type transporter activity"/>
    <property type="evidence" value="ECO:0007669"/>
    <property type="project" value="InterPro"/>
</dbReference>
<protein>
    <recommendedName>
        <fullName evidence="9">Transport permease protein</fullName>
    </recommendedName>
</protein>
<evidence type="ECO:0000256" key="9">
    <source>
        <dbReference type="RuleBase" id="RU361157"/>
    </source>
</evidence>
<evidence type="ECO:0000256" key="6">
    <source>
        <dbReference type="ARBA" id="ARBA00022692"/>
    </source>
</evidence>
<sequence length="253" mass="28921">MWNGDYLFLLRELVAKDFKVRYRNMSLGVFWSLLNPLVMMAVYTYVFTRILARPLPHFSVHLLCGLIPFNFFTIAWLSATNSLIENVAIIKRIPMKREIIPIASILSNLTHLLIQLGLLLFFVLISGLSVNINWLWLPVVWGLEIMFLIGLGLASSAMNLFVRDVRYVVESINLLLFWIVPIVYTFDNVPVDFRDLYQYNPVAALILATQTIILGGAAPSARLLIKLALVSAVSMGLGFTIFRRAEKRFYEYL</sequence>
<feature type="transmembrane region" description="Helical" evidence="9">
    <location>
        <begin position="198"/>
        <end position="216"/>
    </location>
</feature>
<dbReference type="GO" id="GO:0005886">
    <property type="term" value="C:plasma membrane"/>
    <property type="evidence" value="ECO:0007669"/>
    <property type="project" value="UniProtKB-SubCell"/>
</dbReference>
<dbReference type="InterPro" id="IPR047817">
    <property type="entry name" value="ABC2_TM_bact-type"/>
</dbReference>
<feature type="transmembrane region" description="Helical" evidence="9">
    <location>
        <begin position="25"/>
        <end position="46"/>
    </location>
</feature>
<organism evidence="11 12">
    <name type="scientific">Paludibaculum fermentans</name>
    <dbReference type="NCBI Taxonomy" id="1473598"/>
    <lineage>
        <taxon>Bacteria</taxon>
        <taxon>Pseudomonadati</taxon>
        <taxon>Acidobacteriota</taxon>
        <taxon>Terriglobia</taxon>
        <taxon>Bryobacterales</taxon>
        <taxon>Bryobacteraceae</taxon>
        <taxon>Paludibaculum</taxon>
    </lineage>
</organism>
<evidence type="ECO:0000256" key="8">
    <source>
        <dbReference type="ARBA" id="ARBA00023136"/>
    </source>
</evidence>
<evidence type="ECO:0000256" key="7">
    <source>
        <dbReference type="ARBA" id="ARBA00022989"/>
    </source>
</evidence>
<keyword evidence="5" id="KW-0997">Cell inner membrane</keyword>
<name>A0A7S7NML4_PALFE</name>
<feature type="transmembrane region" description="Helical" evidence="9">
    <location>
        <begin position="58"/>
        <end position="79"/>
    </location>
</feature>
<proteinExistence type="inferred from homology"/>
<accession>A0A7S7NML4</accession>
<evidence type="ECO:0000259" key="10">
    <source>
        <dbReference type="PROSITE" id="PS51012"/>
    </source>
</evidence>
<keyword evidence="3 9" id="KW-0813">Transport</keyword>
<dbReference type="InterPro" id="IPR013525">
    <property type="entry name" value="ABC2_TM"/>
</dbReference>
<dbReference type="PANTHER" id="PTHR30413">
    <property type="entry name" value="INNER MEMBRANE TRANSPORT PERMEASE"/>
    <property type="match status" value="1"/>
</dbReference>
<evidence type="ECO:0000256" key="4">
    <source>
        <dbReference type="ARBA" id="ARBA00022475"/>
    </source>
</evidence>
<feature type="transmembrane region" description="Helical" evidence="9">
    <location>
        <begin position="99"/>
        <end position="128"/>
    </location>
</feature>
<evidence type="ECO:0000256" key="5">
    <source>
        <dbReference type="ARBA" id="ARBA00022519"/>
    </source>
</evidence>
<gene>
    <name evidence="11" type="ORF">IRI77_26425</name>
</gene>
<dbReference type="EMBL" id="CP063849">
    <property type="protein sequence ID" value="QOY86325.1"/>
    <property type="molecule type" value="Genomic_DNA"/>
</dbReference>
<dbReference type="KEGG" id="pfer:IRI77_26425"/>
<feature type="transmembrane region" description="Helical" evidence="9">
    <location>
        <begin position="223"/>
        <end position="242"/>
    </location>
</feature>
<keyword evidence="7 9" id="KW-1133">Transmembrane helix</keyword>
<comment type="similarity">
    <text evidence="2 9">Belongs to the ABC-2 integral membrane protein family.</text>
</comment>
<evidence type="ECO:0000313" key="12">
    <source>
        <dbReference type="Proteomes" id="UP000593892"/>
    </source>
</evidence>
<dbReference type="PANTHER" id="PTHR30413:SF8">
    <property type="entry name" value="TRANSPORT PERMEASE PROTEIN"/>
    <property type="match status" value="1"/>
</dbReference>
<dbReference type="Pfam" id="PF01061">
    <property type="entry name" value="ABC2_membrane"/>
    <property type="match status" value="1"/>
</dbReference>
<evidence type="ECO:0000313" key="11">
    <source>
        <dbReference type="EMBL" id="QOY86325.1"/>
    </source>
</evidence>
<dbReference type="PROSITE" id="PS51012">
    <property type="entry name" value="ABC_TM2"/>
    <property type="match status" value="1"/>
</dbReference>